<feature type="region of interest" description="Disordered" evidence="9">
    <location>
        <begin position="1"/>
        <end position="82"/>
    </location>
</feature>
<comment type="function">
    <text evidence="1">Fluoride channel required for the rapid expulsion of cytoplasmic fluoride.</text>
</comment>
<comment type="caution">
    <text evidence="11">The sequence shown here is derived from an EMBL/GenBank/DDBJ whole genome shotgun (WGS) entry which is preliminary data.</text>
</comment>
<accession>A0ABD3HD73</accession>
<evidence type="ECO:0000256" key="10">
    <source>
        <dbReference type="SAM" id="Phobius"/>
    </source>
</evidence>
<feature type="transmembrane region" description="Helical" evidence="10">
    <location>
        <begin position="132"/>
        <end position="153"/>
    </location>
</feature>
<organism evidence="11 12">
    <name type="scientific">Riccia sorocarpa</name>
    <dbReference type="NCBI Taxonomy" id="122646"/>
    <lineage>
        <taxon>Eukaryota</taxon>
        <taxon>Viridiplantae</taxon>
        <taxon>Streptophyta</taxon>
        <taxon>Embryophyta</taxon>
        <taxon>Marchantiophyta</taxon>
        <taxon>Marchantiopsida</taxon>
        <taxon>Marchantiidae</taxon>
        <taxon>Marchantiales</taxon>
        <taxon>Ricciaceae</taxon>
        <taxon>Riccia</taxon>
    </lineage>
</organism>
<keyword evidence="6 10" id="KW-0472">Membrane</keyword>
<evidence type="ECO:0000256" key="4">
    <source>
        <dbReference type="ARBA" id="ARBA00022692"/>
    </source>
</evidence>
<feature type="transmembrane region" description="Helical" evidence="10">
    <location>
        <begin position="396"/>
        <end position="415"/>
    </location>
</feature>
<evidence type="ECO:0000313" key="11">
    <source>
        <dbReference type="EMBL" id="KAL3689333.1"/>
    </source>
</evidence>
<keyword evidence="3" id="KW-1003">Cell membrane</keyword>
<dbReference type="AlphaFoldDB" id="A0ABD3HD73"/>
<dbReference type="GO" id="GO:1903425">
    <property type="term" value="F:fluoride transmembrane transporter activity"/>
    <property type="evidence" value="ECO:0007669"/>
    <property type="project" value="UniProtKB-ARBA"/>
</dbReference>
<dbReference type="EMBL" id="JBJQOH010000004">
    <property type="protein sequence ID" value="KAL3689333.1"/>
    <property type="molecule type" value="Genomic_DNA"/>
</dbReference>
<comment type="subcellular location">
    <subcellularLocation>
        <location evidence="2">Cell membrane</location>
        <topology evidence="2">Multi-pass membrane protein</topology>
    </subcellularLocation>
</comment>
<feature type="transmembrane region" description="Helical" evidence="10">
    <location>
        <begin position="234"/>
        <end position="256"/>
    </location>
</feature>
<dbReference type="GO" id="GO:0005886">
    <property type="term" value="C:plasma membrane"/>
    <property type="evidence" value="ECO:0007669"/>
    <property type="project" value="UniProtKB-SubCell"/>
</dbReference>
<feature type="compositionally biased region" description="Polar residues" evidence="9">
    <location>
        <begin position="57"/>
        <end position="67"/>
    </location>
</feature>
<feature type="compositionally biased region" description="Polar residues" evidence="9">
    <location>
        <begin position="39"/>
        <end position="48"/>
    </location>
</feature>
<evidence type="ECO:0000256" key="6">
    <source>
        <dbReference type="ARBA" id="ARBA00023136"/>
    </source>
</evidence>
<evidence type="ECO:0000256" key="8">
    <source>
        <dbReference type="ARBA" id="ARBA00035585"/>
    </source>
</evidence>
<feature type="transmembrane region" description="Helical" evidence="10">
    <location>
        <begin position="356"/>
        <end position="376"/>
    </location>
</feature>
<dbReference type="PANTHER" id="PTHR28259:SF1">
    <property type="entry name" value="FLUORIDE EXPORT PROTEIN 1-RELATED"/>
    <property type="match status" value="1"/>
</dbReference>
<evidence type="ECO:0000256" key="7">
    <source>
        <dbReference type="ARBA" id="ARBA00035120"/>
    </source>
</evidence>
<feature type="transmembrane region" description="Helical" evidence="10">
    <location>
        <begin position="175"/>
        <end position="192"/>
    </location>
</feature>
<dbReference type="InterPro" id="IPR003691">
    <property type="entry name" value="FluC"/>
</dbReference>
<keyword evidence="5 10" id="KW-1133">Transmembrane helix</keyword>
<comment type="similarity">
    <text evidence="7">Belongs to the fluoride channel Fluc/FEX (TC 1.A.43) family.</text>
</comment>
<dbReference type="Proteomes" id="UP001633002">
    <property type="component" value="Unassembled WGS sequence"/>
</dbReference>
<name>A0ABD3HD73_9MARC</name>
<evidence type="ECO:0000313" key="12">
    <source>
        <dbReference type="Proteomes" id="UP001633002"/>
    </source>
</evidence>
<evidence type="ECO:0008006" key="13">
    <source>
        <dbReference type="Google" id="ProtNLM"/>
    </source>
</evidence>
<feature type="transmembrane region" description="Helical" evidence="10">
    <location>
        <begin position="204"/>
        <end position="222"/>
    </location>
</feature>
<evidence type="ECO:0000256" key="5">
    <source>
        <dbReference type="ARBA" id="ARBA00022989"/>
    </source>
</evidence>
<reference evidence="11 12" key="1">
    <citation type="submission" date="2024-09" db="EMBL/GenBank/DDBJ databases">
        <title>Chromosome-scale assembly of Riccia sorocarpa.</title>
        <authorList>
            <person name="Paukszto L."/>
        </authorList>
    </citation>
    <scope>NUCLEOTIDE SEQUENCE [LARGE SCALE GENOMIC DNA]</scope>
    <source>
        <strain evidence="11">LP-2024</strain>
        <tissue evidence="11">Aerial parts of the thallus</tissue>
    </source>
</reference>
<keyword evidence="4 10" id="KW-0812">Transmembrane</keyword>
<dbReference type="Pfam" id="PF02537">
    <property type="entry name" value="CRCB"/>
    <property type="match status" value="2"/>
</dbReference>
<dbReference type="PANTHER" id="PTHR28259">
    <property type="entry name" value="FLUORIDE EXPORT PROTEIN 1-RELATED"/>
    <property type="match status" value="1"/>
</dbReference>
<evidence type="ECO:0000256" key="9">
    <source>
        <dbReference type="SAM" id="MobiDB-lite"/>
    </source>
</evidence>
<sequence length="468" mass="50852">MVNAQIFTSNDEDEREGTAGDTGSARNFDALDSVGRSFSAKSHSQRLVESSGRMGGSTENAQAVTSNGEDELEGMAGDTGSSRHYGLHSLERSFSAKSHSERRVGNAQVAPLSSSLTQPVHAVDRVSRWLEFFSILAHLTTFGIIGVLIRYGLENLFGPPVGGVTSNNGALFNDLPANMLGSFFMGWVGVVFKKDISLFSEHLAVGLSTGLMGSITTYAAMIQRMVANMVGGRWVNGISGLVLGMELAQVSLIIGVDSAKLMCKILERINHIRDRRGLKPLQAPSPDNTRRRYCSLLIFTLVGGGLWVGSLVLTIFDRSSRSRRTLWLACVVAPPGVWMRWYFARLNGQGIGQKHLMRWLPVGTLLVNVVASSMEAGLATVEAAVENYNSRLWIESLQLGLFGCLSTVSTFVAEIQTMHQGKNRWRAYVYPLSTIVTSVVMGLLIYGIPVWVLGLGTRYRPLGVTGTS</sequence>
<evidence type="ECO:0000256" key="2">
    <source>
        <dbReference type="ARBA" id="ARBA00004651"/>
    </source>
</evidence>
<evidence type="ECO:0000256" key="3">
    <source>
        <dbReference type="ARBA" id="ARBA00022475"/>
    </source>
</evidence>
<keyword evidence="12" id="KW-1185">Reference proteome</keyword>
<protein>
    <recommendedName>
        <fullName evidence="13">CrcB-like protein</fullName>
    </recommendedName>
</protein>
<feature type="transmembrane region" description="Helical" evidence="10">
    <location>
        <begin position="293"/>
        <end position="313"/>
    </location>
</feature>
<feature type="transmembrane region" description="Helical" evidence="10">
    <location>
        <begin position="427"/>
        <end position="452"/>
    </location>
</feature>
<proteinExistence type="inferred from homology"/>
<feature type="transmembrane region" description="Helical" evidence="10">
    <location>
        <begin position="325"/>
        <end position="344"/>
    </location>
</feature>
<gene>
    <name evidence="11" type="ORF">R1sor_015642</name>
</gene>
<evidence type="ECO:0000256" key="1">
    <source>
        <dbReference type="ARBA" id="ARBA00002598"/>
    </source>
</evidence>
<comment type="catalytic activity">
    <reaction evidence="8">
        <text>fluoride(in) = fluoride(out)</text>
        <dbReference type="Rhea" id="RHEA:76159"/>
        <dbReference type="ChEBI" id="CHEBI:17051"/>
    </reaction>
    <physiologicalReaction direction="left-to-right" evidence="8">
        <dbReference type="Rhea" id="RHEA:76160"/>
    </physiologicalReaction>
</comment>